<keyword evidence="4 5" id="KW-0408">Iron</keyword>
<comment type="caution">
    <text evidence="7">The sequence shown here is derived from an EMBL/GenBank/DDBJ whole genome shotgun (WGS) entry which is preliminary data.</text>
</comment>
<dbReference type="GO" id="GO:0046872">
    <property type="term" value="F:metal ion binding"/>
    <property type="evidence" value="ECO:0007669"/>
    <property type="project" value="UniProtKB-KW"/>
</dbReference>
<dbReference type="Pfam" id="PF14226">
    <property type="entry name" value="DIOX_N"/>
    <property type="match status" value="1"/>
</dbReference>
<dbReference type="PROSITE" id="PS51471">
    <property type="entry name" value="FE2OG_OXY"/>
    <property type="match status" value="1"/>
</dbReference>
<evidence type="ECO:0000259" key="6">
    <source>
        <dbReference type="PROSITE" id="PS51471"/>
    </source>
</evidence>
<evidence type="ECO:0000256" key="5">
    <source>
        <dbReference type="RuleBase" id="RU003682"/>
    </source>
</evidence>
<keyword evidence="8" id="KW-1185">Reference proteome</keyword>
<dbReference type="InterPro" id="IPR044861">
    <property type="entry name" value="IPNS-like_FE2OG_OXY"/>
</dbReference>
<dbReference type="PANTHER" id="PTHR47991">
    <property type="entry name" value="OXOGLUTARATE/IRON-DEPENDENT DIOXYGENASE"/>
    <property type="match status" value="1"/>
</dbReference>
<dbReference type="InterPro" id="IPR027443">
    <property type="entry name" value="IPNS-like_sf"/>
</dbReference>
<dbReference type="InterPro" id="IPR005123">
    <property type="entry name" value="Oxoglu/Fe-dep_dioxygenase_dom"/>
</dbReference>
<accession>A0A835F793</accession>
<dbReference type="Gene3D" id="2.60.120.330">
    <property type="entry name" value="B-lactam Antibiotic, Isopenicillin N Synthase, Chain"/>
    <property type="match status" value="1"/>
</dbReference>
<protein>
    <recommendedName>
        <fullName evidence="6">Fe2OG dioxygenase domain-containing protein</fullName>
    </recommendedName>
</protein>
<gene>
    <name evidence="7" type="ORF">HU200_017265</name>
</gene>
<organism evidence="7 8">
    <name type="scientific">Digitaria exilis</name>
    <dbReference type="NCBI Taxonomy" id="1010633"/>
    <lineage>
        <taxon>Eukaryota</taxon>
        <taxon>Viridiplantae</taxon>
        <taxon>Streptophyta</taxon>
        <taxon>Embryophyta</taxon>
        <taxon>Tracheophyta</taxon>
        <taxon>Spermatophyta</taxon>
        <taxon>Magnoliopsida</taxon>
        <taxon>Liliopsida</taxon>
        <taxon>Poales</taxon>
        <taxon>Poaceae</taxon>
        <taxon>PACMAD clade</taxon>
        <taxon>Panicoideae</taxon>
        <taxon>Panicodae</taxon>
        <taxon>Paniceae</taxon>
        <taxon>Anthephorinae</taxon>
        <taxon>Digitaria</taxon>
    </lineage>
</organism>
<name>A0A835F793_9POAL</name>
<proteinExistence type="inferred from homology"/>
<dbReference type="GO" id="GO:0016491">
    <property type="term" value="F:oxidoreductase activity"/>
    <property type="evidence" value="ECO:0007669"/>
    <property type="project" value="UniProtKB-KW"/>
</dbReference>
<dbReference type="InterPro" id="IPR050295">
    <property type="entry name" value="Plant_2OG-oxidoreductases"/>
</dbReference>
<evidence type="ECO:0000256" key="2">
    <source>
        <dbReference type="ARBA" id="ARBA00022723"/>
    </source>
</evidence>
<evidence type="ECO:0000256" key="1">
    <source>
        <dbReference type="ARBA" id="ARBA00008056"/>
    </source>
</evidence>
<dbReference type="SUPFAM" id="SSF51197">
    <property type="entry name" value="Clavaminate synthase-like"/>
    <property type="match status" value="1"/>
</dbReference>
<evidence type="ECO:0000313" key="8">
    <source>
        <dbReference type="Proteomes" id="UP000636709"/>
    </source>
</evidence>
<keyword evidence="2 5" id="KW-0479">Metal-binding</keyword>
<comment type="similarity">
    <text evidence="1 5">Belongs to the iron/ascorbate-dependent oxidoreductase family.</text>
</comment>
<evidence type="ECO:0000313" key="7">
    <source>
        <dbReference type="EMBL" id="KAF8730282.1"/>
    </source>
</evidence>
<dbReference type="EMBL" id="JACEFO010001619">
    <property type="protein sequence ID" value="KAF8730282.1"/>
    <property type="molecule type" value="Genomic_DNA"/>
</dbReference>
<reference evidence="7" key="1">
    <citation type="submission" date="2020-07" db="EMBL/GenBank/DDBJ databases">
        <title>Genome sequence and genetic diversity analysis of an under-domesticated orphan crop, white fonio (Digitaria exilis).</title>
        <authorList>
            <person name="Bennetzen J.L."/>
            <person name="Chen S."/>
            <person name="Ma X."/>
            <person name="Wang X."/>
            <person name="Yssel A.E.J."/>
            <person name="Chaluvadi S.R."/>
            <person name="Johnson M."/>
            <person name="Gangashetty P."/>
            <person name="Hamidou F."/>
            <person name="Sanogo M.D."/>
            <person name="Zwaenepoel A."/>
            <person name="Wallace J."/>
            <person name="Van De Peer Y."/>
            <person name="Van Deynze A."/>
        </authorList>
    </citation>
    <scope>NUCLEOTIDE SEQUENCE</scope>
    <source>
        <tissue evidence="7">Leaves</tissue>
    </source>
</reference>
<feature type="domain" description="Fe2OG dioxygenase" evidence="6">
    <location>
        <begin position="174"/>
        <end position="278"/>
    </location>
</feature>
<dbReference type="Pfam" id="PF03171">
    <property type="entry name" value="2OG-FeII_Oxy"/>
    <property type="match status" value="1"/>
</dbReference>
<dbReference type="InterPro" id="IPR026992">
    <property type="entry name" value="DIOX_N"/>
</dbReference>
<dbReference type="AlphaFoldDB" id="A0A835F793"/>
<evidence type="ECO:0000256" key="4">
    <source>
        <dbReference type="ARBA" id="ARBA00023004"/>
    </source>
</evidence>
<keyword evidence="3 5" id="KW-0560">Oxidoreductase</keyword>
<dbReference type="Proteomes" id="UP000636709">
    <property type="component" value="Unassembled WGS sequence"/>
</dbReference>
<sequence length="317" mass="35208">MGGVQRSVQELAASLSARPPEFRRAAAPDAPPVIDLSAPGCGERVAEAAREWGLFQVVNHGVPSSVIAELQRVGRAFFALPREDKERYAMDRASGRIEGYGTTLQREAWHDFFFHVVAPPARVDHGVWPRSLDGYREANEAYSRHAQRLARDLFEHLSLGLGLDEGAMAEAFGGGDMVFLQKINFYPPCPQPELTLGVLPHTDMSTLTLLVPNEVPGLQVFREGHWYDVKYVPDALIVHIGDQIEASILSNGAYKAVLHRTTVSKEKTRMSWPVFVEPPGELVVGPHPRLVTDESPAKYKAKKYKEYQHGKINVIPL</sequence>
<evidence type="ECO:0000256" key="3">
    <source>
        <dbReference type="ARBA" id="ARBA00023002"/>
    </source>
</evidence>
<dbReference type="OrthoDB" id="736543at2759"/>